<accession>A0ACA9QHL2</accession>
<name>A0ACA9QHL2_9GLOM</name>
<gene>
    <name evidence="1" type="ORF">DHETER_LOCUS14731</name>
</gene>
<feature type="non-terminal residue" evidence="1">
    <location>
        <position position="1"/>
    </location>
</feature>
<dbReference type="EMBL" id="CAJVPU010046879">
    <property type="protein sequence ID" value="CAG8752520.1"/>
    <property type="molecule type" value="Genomic_DNA"/>
</dbReference>
<comment type="caution">
    <text evidence="1">The sequence shown here is derived from an EMBL/GenBank/DDBJ whole genome shotgun (WGS) entry which is preliminary data.</text>
</comment>
<reference evidence="1" key="1">
    <citation type="submission" date="2021-06" db="EMBL/GenBank/DDBJ databases">
        <authorList>
            <person name="Kallberg Y."/>
            <person name="Tangrot J."/>
            <person name="Rosling A."/>
        </authorList>
    </citation>
    <scope>NUCLEOTIDE SEQUENCE</scope>
    <source>
        <strain evidence="1">IL203A</strain>
    </source>
</reference>
<evidence type="ECO:0000313" key="1">
    <source>
        <dbReference type="EMBL" id="CAG8752520.1"/>
    </source>
</evidence>
<dbReference type="Proteomes" id="UP000789702">
    <property type="component" value="Unassembled WGS sequence"/>
</dbReference>
<evidence type="ECO:0000313" key="2">
    <source>
        <dbReference type="Proteomes" id="UP000789702"/>
    </source>
</evidence>
<proteinExistence type="predicted"/>
<organism evidence="1 2">
    <name type="scientific">Dentiscutata heterogama</name>
    <dbReference type="NCBI Taxonomy" id="1316150"/>
    <lineage>
        <taxon>Eukaryota</taxon>
        <taxon>Fungi</taxon>
        <taxon>Fungi incertae sedis</taxon>
        <taxon>Mucoromycota</taxon>
        <taxon>Glomeromycotina</taxon>
        <taxon>Glomeromycetes</taxon>
        <taxon>Diversisporales</taxon>
        <taxon>Gigasporaceae</taxon>
        <taxon>Dentiscutata</taxon>
    </lineage>
</organism>
<keyword evidence="2" id="KW-1185">Reference proteome</keyword>
<protein>
    <submittedName>
        <fullName evidence="1">2858_t:CDS:1</fullName>
    </submittedName>
</protein>
<sequence>HTLSLIIPIFMTVVSVTAIPNADKRDPMALAEPNADAEANYYGYDDYYKKHYGHGAYYKRSYEPYYYKKHKYHNYGYSYYKRDPEPNAEAEPNYYGYDDYYKKHHHGY</sequence>
<feature type="non-terminal residue" evidence="1">
    <location>
        <position position="108"/>
    </location>
</feature>